<keyword evidence="8" id="KW-1185">Reference proteome</keyword>
<protein>
    <submittedName>
        <fullName evidence="7">DUF202 domain-containing protein</fullName>
    </submittedName>
</protein>
<evidence type="ECO:0000256" key="5">
    <source>
        <dbReference type="SAM" id="Phobius"/>
    </source>
</evidence>
<dbReference type="InterPro" id="IPR003807">
    <property type="entry name" value="DUF202"/>
</dbReference>
<comment type="subcellular location">
    <subcellularLocation>
        <location evidence="1">Endomembrane system</location>
        <topology evidence="1">Multi-pass membrane protein</topology>
    </subcellularLocation>
</comment>
<evidence type="ECO:0000259" key="6">
    <source>
        <dbReference type="Pfam" id="PF02656"/>
    </source>
</evidence>
<comment type="caution">
    <text evidence="7">The sequence shown here is derived from an EMBL/GenBank/DDBJ whole genome shotgun (WGS) entry which is preliminary data.</text>
</comment>
<dbReference type="RefSeq" id="WP_301570754.1">
    <property type="nucleotide sequence ID" value="NZ_JAPWIE010000002.1"/>
</dbReference>
<evidence type="ECO:0000256" key="3">
    <source>
        <dbReference type="ARBA" id="ARBA00022989"/>
    </source>
</evidence>
<dbReference type="EMBL" id="JAPWIE010000002">
    <property type="protein sequence ID" value="MCZ4549618.1"/>
    <property type="molecule type" value="Genomic_DNA"/>
</dbReference>
<evidence type="ECO:0000256" key="1">
    <source>
        <dbReference type="ARBA" id="ARBA00004127"/>
    </source>
</evidence>
<feature type="transmembrane region" description="Helical" evidence="5">
    <location>
        <begin position="67"/>
        <end position="85"/>
    </location>
</feature>
<accession>A0ABT4MRI3</accession>
<reference evidence="7" key="1">
    <citation type="submission" date="2022-12" db="EMBL/GenBank/DDBJ databases">
        <authorList>
            <person name="Krivoruchko A.V."/>
            <person name="Elkin A."/>
        </authorList>
    </citation>
    <scope>NUCLEOTIDE SEQUENCE</scope>
    <source>
        <strain evidence="7">IEGM 1388</strain>
    </source>
</reference>
<proteinExistence type="predicted"/>
<dbReference type="Pfam" id="PF02656">
    <property type="entry name" value="DUF202"/>
    <property type="match status" value="1"/>
</dbReference>
<feature type="transmembrane region" description="Helical" evidence="5">
    <location>
        <begin position="105"/>
        <end position="125"/>
    </location>
</feature>
<keyword evidence="3 5" id="KW-1133">Transmembrane helix</keyword>
<sequence length="128" mass="13673">MDDWRVPTSDDEPNPRDTVPGAVDARFTLAAERTVLSWFRTALGLIAAGLAVMHVLPDYSTQTSRDILGICLVAFGTATAIAGGARWRQTTNALRDGGPMPGPLPIWALISLLTVFSVLAVVLGLQTR</sequence>
<feature type="domain" description="DUF202" evidence="6">
    <location>
        <begin position="26"/>
        <end position="92"/>
    </location>
</feature>
<dbReference type="Proteomes" id="UP001067235">
    <property type="component" value="Unassembled WGS sequence"/>
</dbReference>
<evidence type="ECO:0000313" key="7">
    <source>
        <dbReference type="EMBL" id="MCZ4549618.1"/>
    </source>
</evidence>
<evidence type="ECO:0000256" key="2">
    <source>
        <dbReference type="ARBA" id="ARBA00022692"/>
    </source>
</evidence>
<evidence type="ECO:0000256" key="4">
    <source>
        <dbReference type="ARBA" id="ARBA00023136"/>
    </source>
</evidence>
<feature type="transmembrane region" description="Helical" evidence="5">
    <location>
        <begin position="35"/>
        <end position="55"/>
    </location>
</feature>
<evidence type="ECO:0000313" key="8">
    <source>
        <dbReference type="Proteomes" id="UP001067235"/>
    </source>
</evidence>
<name>A0ABT4MRI3_GORRU</name>
<organism evidence="7 8">
    <name type="scientific">Gordonia rubripertincta</name>
    <name type="common">Rhodococcus corallinus</name>
    <dbReference type="NCBI Taxonomy" id="36822"/>
    <lineage>
        <taxon>Bacteria</taxon>
        <taxon>Bacillati</taxon>
        <taxon>Actinomycetota</taxon>
        <taxon>Actinomycetes</taxon>
        <taxon>Mycobacteriales</taxon>
        <taxon>Gordoniaceae</taxon>
        <taxon>Gordonia</taxon>
    </lineage>
</organism>
<gene>
    <name evidence="7" type="ORF">O4213_06475</name>
</gene>
<keyword evidence="2 5" id="KW-0812">Transmembrane</keyword>
<keyword evidence="4 5" id="KW-0472">Membrane</keyword>